<name>X1HTQ2_9ZZZZ</name>
<dbReference type="Pfam" id="PF00589">
    <property type="entry name" value="Phage_integrase"/>
    <property type="match status" value="1"/>
</dbReference>
<feature type="domain" description="Tyr recombinase" evidence="2">
    <location>
        <begin position="1"/>
        <end position="71"/>
    </location>
</feature>
<dbReference type="InterPro" id="IPR002104">
    <property type="entry name" value="Integrase_catalytic"/>
</dbReference>
<dbReference type="InterPro" id="IPR013762">
    <property type="entry name" value="Integrase-like_cat_sf"/>
</dbReference>
<evidence type="ECO:0000256" key="1">
    <source>
        <dbReference type="ARBA" id="ARBA00023172"/>
    </source>
</evidence>
<gene>
    <name evidence="3" type="ORF">S03H2_43737</name>
</gene>
<protein>
    <recommendedName>
        <fullName evidence="2">Tyr recombinase domain-containing protein</fullName>
    </recommendedName>
</protein>
<dbReference type="GO" id="GO:0006310">
    <property type="term" value="P:DNA recombination"/>
    <property type="evidence" value="ECO:0007669"/>
    <property type="project" value="UniProtKB-KW"/>
</dbReference>
<dbReference type="SUPFAM" id="SSF56349">
    <property type="entry name" value="DNA breaking-rejoining enzymes"/>
    <property type="match status" value="1"/>
</dbReference>
<dbReference type="PROSITE" id="PS51898">
    <property type="entry name" value="TYR_RECOMBINASE"/>
    <property type="match status" value="1"/>
</dbReference>
<organism evidence="3">
    <name type="scientific">marine sediment metagenome</name>
    <dbReference type="NCBI Taxonomy" id="412755"/>
    <lineage>
        <taxon>unclassified sequences</taxon>
        <taxon>metagenomes</taxon>
        <taxon>ecological metagenomes</taxon>
    </lineage>
</organism>
<feature type="non-terminal residue" evidence="3">
    <location>
        <position position="1"/>
    </location>
</feature>
<comment type="caution">
    <text evidence="3">The sequence shown here is derived from an EMBL/GenBank/DDBJ whole genome shotgun (WGS) entry which is preliminary data.</text>
</comment>
<evidence type="ECO:0000313" key="3">
    <source>
        <dbReference type="EMBL" id="GAH72857.1"/>
    </source>
</evidence>
<keyword evidence="1" id="KW-0233">DNA recombination</keyword>
<dbReference type="GO" id="GO:0015074">
    <property type="term" value="P:DNA integration"/>
    <property type="evidence" value="ECO:0007669"/>
    <property type="project" value="InterPro"/>
</dbReference>
<dbReference type="GO" id="GO:0003677">
    <property type="term" value="F:DNA binding"/>
    <property type="evidence" value="ECO:0007669"/>
    <property type="project" value="InterPro"/>
</dbReference>
<dbReference type="EMBL" id="BARU01027316">
    <property type="protein sequence ID" value="GAH72857.1"/>
    <property type="molecule type" value="Genomic_DNA"/>
</dbReference>
<evidence type="ECO:0000259" key="2">
    <source>
        <dbReference type="PROSITE" id="PS51898"/>
    </source>
</evidence>
<accession>X1HTQ2</accession>
<dbReference type="Gene3D" id="1.10.443.10">
    <property type="entry name" value="Intergrase catalytic core"/>
    <property type="match status" value="1"/>
</dbReference>
<dbReference type="InterPro" id="IPR011010">
    <property type="entry name" value="DNA_brk_join_enz"/>
</dbReference>
<reference evidence="3" key="1">
    <citation type="journal article" date="2014" name="Front. Microbiol.">
        <title>High frequency of phylogenetically diverse reductive dehalogenase-homologous genes in deep subseafloor sedimentary metagenomes.</title>
        <authorList>
            <person name="Kawai M."/>
            <person name="Futagami T."/>
            <person name="Toyoda A."/>
            <person name="Takaki Y."/>
            <person name="Nishi S."/>
            <person name="Hori S."/>
            <person name="Arai W."/>
            <person name="Tsubouchi T."/>
            <person name="Morono Y."/>
            <person name="Uchiyama I."/>
            <person name="Ito T."/>
            <person name="Fujiyama A."/>
            <person name="Inagaki F."/>
            <person name="Takami H."/>
        </authorList>
    </citation>
    <scope>NUCLEOTIDE SEQUENCE</scope>
    <source>
        <strain evidence="3">Expedition CK06-06</strain>
    </source>
</reference>
<proteinExistence type="predicted"/>
<dbReference type="AlphaFoldDB" id="X1HTQ2"/>
<sequence length="75" mass="8764">EQLVKKWAVDAKIPHAKEITPHSLRRSLGKAFYYKSGKDIEKTRIMLGHQNISSTQHYLSVEEEEVRSDYKKMFG</sequence>